<dbReference type="PANTHER" id="PTHR11022">
    <property type="entry name" value="PEPTIDOGLYCAN RECOGNITION PROTEIN"/>
    <property type="match status" value="1"/>
</dbReference>
<name>A0A131YH63_RHIAP</name>
<dbReference type="InterPro" id="IPR015510">
    <property type="entry name" value="PGRP"/>
</dbReference>
<evidence type="ECO:0000256" key="1">
    <source>
        <dbReference type="ARBA" id="ARBA00007553"/>
    </source>
</evidence>
<dbReference type="Gene3D" id="3.40.80.10">
    <property type="entry name" value="Peptidoglycan recognition protein-like"/>
    <property type="match status" value="1"/>
</dbReference>
<evidence type="ECO:0000259" key="5">
    <source>
        <dbReference type="SMART" id="SM00644"/>
    </source>
</evidence>
<evidence type="ECO:0000259" key="6">
    <source>
        <dbReference type="SMART" id="SM00701"/>
    </source>
</evidence>
<dbReference type="InterPro" id="IPR036505">
    <property type="entry name" value="Amidase/PGRP_sf"/>
</dbReference>
<keyword evidence="4" id="KW-0732">Signal</keyword>
<organism evidence="7">
    <name type="scientific">Rhipicephalus appendiculatus</name>
    <name type="common">Brown ear tick</name>
    <dbReference type="NCBI Taxonomy" id="34631"/>
    <lineage>
        <taxon>Eukaryota</taxon>
        <taxon>Metazoa</taxon>
        <taxon>Ecdysozoa</taxon>
        <taxon>Arthropoda</taxon>
        <taxon>Chelicerata</taxon>
        <taxon>Arachnida</taxon>
        <taxon>Acari</taxon>
        <taxon>Parasitiformes</taxon>
        <taxon>Ixodida</taxon>
        <taxon>Ixodoidea</taxon>
        <taxon>Ixodidae</taxon>
        <taxon>Rhipicephalinae</taxon>
        <taxon>Rhipicephalus</taxon>
        <taxon>Rhipicephalus</taxon>
    </lineage>
</organism>
<keyword evidence="3" id="KW-0391">Immunity</keyword>
<feature type="domain" description="N-acetylmuramoyl-L-alanine amidase" evidence="5">
    <location>
        <begin position="90"/>
        <end position="225"/>
    </location>
</feature>
<dbReference type="AlphaFoldDB" id="A0A131YH63"/>
<dbReference type="PANTHER" id="PTHR11022:SF41">
    <property type="entry name" value="PEPTIDOGLYCAN-RECOGNITION PROTEIN LC-RELATED"/>
    <property type="match status" value="1"/>
</dbReference>
<dbReference type="GO" id="GO:0008270">
    <property type="term" value="F:zinc ion binding"/>
    <property type="evidence" value="ECO:0007669"/>
    <property type="project" value="InterPro"/>
</dbReference>
<dbReference type="CDD" id="cd06583">
    <property type="entry name" value="PGRP"/>
    <property type="match status" value="1"/>
</dbReference>
<protein>
    <submittedName>
        <fullName evidence="7">Peptidoglycan recognition protein</fullName>
    </submittedName>
</protein>
<evidence type="ECO:0000256" key="4">
    <source>
        <dbReference type="SAM" id="SignalP"/>
    </source>
</evidence>
<dbReference type="FunFam" id="3.40.80.10:FF:000001">
    <property type="entry name" value="Peptidoglycan recognition protein 1"/>
    <property type="match status" value="1"/>
</dbReference>
<keyword evidence="2" id="KW-0399">Innate immunity</keyword>
<reference evidence="7" key="1">
    <citation type="journal article" date="2016" name="Ticks Tick Borne Dis.">
        <title>De novo assembly and annotation of the salivary gland transcriptome of Rhipicephalus appendiculatus male and female ticks during blood feeding.</title>
        <authorList>
            <person name="de Castro M.H."/>
            <person name="de Klerk D."/>
            <person name="Pienaar R."/>
            <person name="Latif A.A."/>
            <person name="Rees D.J."/>
            <person name="Mans B.J."/>
        </authorList>
    </citation>
    <scope>NUCLEOTIDE SEQUENCE</scope>
    <source>
        <tissue evidence="7">Salivary glands</tissue>
    </source>
</reference>
<dbReference type="SUPFAM" id="SSF55846">
    <property type="entry name" value="N-acetylmuramoyl-L-alanine amidase-like"/>
    <property type="match status" value="1"/>
</dbReference>
<dbReference type="SMART" id="SM00701">
    <property type="entry name" value="PGRP"/>
    <property type="match status" value="1"/>
</dbReference>
<feature type="chain" id="PRO_5007285173" evidence="4">
    <location>
        <begin position="22"/>
        <end position="259"/>
    </location>
</feature>
<evidence type="ECO:0000256" key="3">
    <source>
        <dbReference type="ARBA" id="ARBA00022859"/>
    </source>
</evidence>
<dbReference type="InterPro" id="IPR002502">
    <property type="entry name" value="Amidase_domain"/>
</dbReference>
<comment type="similarity">
    <text evidence="1">Belongs to the N-acetylmuramoyl-L-alanine amidase 2 family.</text>
</comment>
<dbReference type="SMART" id="SM00644">
    <property type="entry name" value="Ami_2"/>
    <property type="match status" value="1"/>
</dbReference>
<sequence>MVRKRFSSVHVLTIPITIVAAVLDRASSGDRKKISYDVASAAAYGYPHRQHGIAGAWWRPWPVPDETRVMLACSGIEFVPRHAWGARPPKGRDRLKVQPVPRFFVHHTTETECFDFWSCSQRMRYWQNFHMDNRDWFDLGYSFLIGGDGRVYVARGWDASGAHTKGHNEDALAASFIGDFSRHLPTPRAIWALHRLLQCGVALGKIRPDFTVHGHRDAGCTSCPGDVLYAYISQWANFGGKLQKYICSTPGSNNRSVPH</sequence>
<proteinExistence type="inferred from homology"/>
<dbReference type="EMBL" id="GEDV01011121">
    <property type="protein sequence ID" value="JAP77436.1"/>
    <property type="molecule type" value="Transcribed_RNA"/>
</dbReference>
<dbReference type="InterPro" id="IPR006619">
    <property type="entry name" value="PGRP_domain_met/bac"/>
</dbReference>
<accession>A0A131YH63</accession>
<dbReference type="GO" id="GO:0045087">
    <property type="term" value="P:innate immune response"/>
    <property type="evidence" value="ECO:0007669"/>
    <property type="project" value="UniProtKB-KW"/>
</dbReference>
<evidence type="ECO:0000313" key="7">
    <source>
        <dbReference type="EMBL" id="JAP77436.1"/>
    </source>
</evidence>
<evidence type="ECO:0000256" key="2">
    <source>
        <dbReference type="ARBA" id="ARBA00022588"/>
    </source>
</evidence>
<feature type="signal peptide" evidence="4">
    <location>
        <begin position="1"/>
        <end position="21"/>
    </location>
</feature>
<dbReference type="GO" id="GO:0008745">
    <property type="term" value="F:N-acetylmuramoyl-L-alanine amidase activity"/>
    <property type="evidence" value="ECO:0007669"/>
    <property type="project" value="InterPro"/>
</dbReference>
<dbReference type="GO" id="GO:0009253">
    <property type="term" value="P:peptidoglycan catabolic process"/>
    <property type="evidence" value="ECO:0007669"/>
    <property type="project" value="InterPro"/>
</dbReference>
<feature type="domain" description="Peptidoglycan recognition protein family" evidence="6">
    <location>
        <begin position="76"/>
        <end position="219"/>
    </location>
</feature>
<dbReference type="Pfam" id="PF01510">
    <property type="entry name" value="Amidase_2"/>
    <property type="match status" value="1"/>
</dbReference>